<dbReference type="EMBL" id="DTPI01000007">
    <property type="protein sequence ID" value="HGE65743.1"/>
    <property type="molecule type" value="Genomic_DNA"/>
</dbReference>
<dbReference type="InterPro" id="IPR029050">
    <property type="entry name" value="Immunoprotect_excell_Ig-like"/>
</dbReference>
<dbReference type="Pfam" id="PF11611">
    <property type="entry name" value="DUF4352"/>
    <property type="match status" value="1"/>
</dbReference>
<dbReference type="InterPro" id="IPR029051">
    <property type="entry name" value="DUF4352"/>
</dbReference>
<dbReference type="EMBL" id="DRUC01000035">
    <property type="protein sequence ID" value="HHF47978.1"/>
    <property type="molecule type" value="Genomic_DNA"/>
</dbReference>
<evidence type="ECO:0000259" key="2">
    <source>
        <dbReference type="Pfam" id="PF11611"/>
    </source>
</evidence>
<dbReference type="PROSITE" id="PS51257">
    <property type="entry name" value="PROKAR_LIPOPROTEIN"/>
    <property type="match status" value="1"/>
</dbReference>
<gene>
    <name evidence="4" type="ORF">ENL48_01895</name>
    <name evidence="3" type="ORF">ENX77_01225</name>
</gene>
<name>A0A7C3YLH1_9EURY</name>
<comment type="caution">
    <text evidence="3">The sequence shown here is derived from an EMBL/GenBank/DDBJ whole genome shotgun (WGS) entry which is preliminary data.</text>
</comment>
<dbReference type="AlphaFoldDB" id="A0A7C3YLH1"/>
<evidence type="ECO:0000313" key="4">
    <source>
        <dbReference type="EMBL" id="HHF47978.1"/>
    </source>
</evidence>
<accession>A0A7C3YLH1</accession>
<dbReference type="Gene3D" id="2.60.40.1240">
    <property type="match status" value="1"/>
</dbReference>
<protein>
    <submittedName>
        <fullName evidence="3">DUF4352 domain-containing protein</fullName>
    </submittedName>
</protein>
<sequence length="202" mass="23025">MRDLLLILFIVLFSGCIDKGLIGYDLGNLTLKDFNLSSLNISDIGGNILGKSDEIHLKVGESTEYEGINVTLVEAKFSKNLHEFNTFYPIDPHMGLAPEGYKFLVIYVKIVNNGNDTIYPTAHDFIVADSKKNVYSYHILTHSFQDCLNLKELKKGEKTEGRIAFLVPENETFKVAYNFQSLADFRSFFNFFKTKWAVWEVS</sequence>
<feature type="domain" description="DUF4352" evidence="2">
    <location>
        <begin position="58"/>
        <end position="177"/>
    </location>
</feature>
<reference evidence="3" key="1">
    <citation type="journal article" date="2020" name="mSystems">
        <title>Genome- and Community-Level Interaction Insights into Carbon Utilization and Element Cycling Functions of Hydrothermarchaeota in Hydrothermal Sediment.</title>
        <authorList>
            <person name="Zhou Z."/>
            <person name="Liu Y."/>
            <person name="Xu W."/>
            <person name="Pan J."/>
            <person name="Luo Z.H."/>
            <person name="Li M."/>
        </authorList>
    </citation>
    <scope>NUCLEOTIDE SEQUENCE [LARGE SCALE GENOMIC DNA]</scope>
    <source>
        <strain evidence="4">SpSt-10</strain>
        <strain evidence="3">SpSt-97</strain>
    </source>
</reference>
<organism evidence="3">
    <name type="scientific">Geoglobus ahangari</name>
    <dbReference type="NCBI Taxonomy" id="113653"/>
    <lineage>
        <taxon>Archaea</taxon>
        <taxon>Methanobacteriati</taxon>
        <taxon>Methanobacteriota</taxon>
        <taxon>Archaeoglobi</taxon>
        <taxon>Archaeoglobales</taxon>
        <taxon>Archaeoglobaceae</taxon>
        <taxon>Geoglobus</taxon>
    </lineage>
</organism>
<evidence type="ECO:0000313" key="3">
    <source>
        <dbReference type="EMBL" id="HGE65743.1"/>
    </source>
</evidence>
<evidence type="ECO:0000256" key="1">
    <source>
        <dbReference type="ARBA" id="ARBA00022729"/>
    </source>
</evidence>
<proteinExistence type="predicted"/>
<keyword evidence="1" id="KW-0732">Signal</keyword>